<feature type="compositionally biased region" description="Pro residues" evidence="1">
    <location>
        <begin position="96"/>
        <end position="106"/>
    </location>
</feature>
<evidence type="ECO:0000313" key="2">
    <source>
        <dbReference type="EMBL" id="TEB32065.1"/>
    </source>
</evidence>
<dbReference type="Proteomes" id="UP000298030">
    <property type="component" value="Unassembled WGS sequence"/>
</dbReference>
<name>A0A4Y7TD14_COPMI</name>
<gene>
    <name evidence="2" type="ORF">FA13DRAFT_1790914</name>
</gene>
<proteinExistence type="predicted"/>
<dbReference type="AlphaFoldDB" id="A0A4Y7TD14"/>
<evidence type="ECO:0000313" key="3">
    <source>
        <dbReference type="Proteomes" id="UP000298030"/>
    </source>
</evidence>
<comment type="caution">
    <text evidence="2">The sequence shown here is derived from an EMBL/GenBank/DDBJ whole genome shotgun (WGS) entry which is preliminary data.</text>
</comment>
<feature type="region of interest" description="Disordered" evidence="1">
    <location>
        <begin position="1"/>
        <end position="106"/>
    </location>
</feature>
<evidence type="ECO:0000256" key="1">
    <source>
        <dbReference type="SAM" id="MobiDB-lite"/>
    </source>
</evidence>
<dbReference type="OrthoDB" id="3121264at2759"/>
<keyword evidence="3" id="KW-1185">Reference proteome</keyword>
<sequence>MTTKRNWVRLSSSEDEPAGPQVPIAAGPDGSGMPLKKKARGSGPVTQATTKRGGLRAMFAMDTSSGSDTPRRDRGVDTETVDEEEDKTLSALGESHPPPSSDVDPEWPPAIPDGWEEALDTRTPGSEVSIAILTAHIAHLRWTYRCLLTHYNHCLDVQYLCGQQRHALDSAVSRARGAQALRDVMDMQPVF</sequence>
<organism evidence="2 3">
    <name type="scientific">Coprinellus micaceus</name>
    <name type="common">Glistening ink-cap mushroom</name>
    <name type="synonym">Coprinus micaceus</name>
    <dbReference type="NCBI Taxonomy" id="71717"/>
    <lineage>
        <taxon>Eukaryota</taxon>
        <taxon>Fungi</taxon>
        <taxon>Dikarya</taxon>
        <taxon>Basidiomycota</taxon>
        <taxon>Agaricomycotina</taxon>
        <taxon>Agaricomycetes</taxon>
        <taxon>Agaricomycetidae</taxon>
        <taxon>Agaricales</taxon>
        <taxon>Agaricineae</taxon>
        <taxon>Psathyrellaceae</taxon>
        <taxon>Coprinellus</taxon>
    </lineage>
</organism>
<accession>A0A4Y7TD14</accession>
<dbReference type="EMBL" id="QPFP01000016">
    <property type="protein sequence ID" value="TEB32065.1"/>
    <property type="molecule type" value="Genomic_DNA"/>
</dbReference>
<protein>
    <submittedName>
        <fullName evidence="2">Uncharacterized protein</fullName>
    </submittedName>
</protein>
<feature type="compositionally biased region" description="Polar residues" evidence="1">
    <location>
        <begin position="1"/>
        <end position="11"/>
    </location>
</feature>
<reference evidence="2 3" key="1">
    <citation type="journal article" date="2019" name="Nat. Ecol. Evol.">
        <title>Megaphylogeny resolves global patterns of mushroom evolution.</title>
        <authorList>
            <person name="Varga T."/>
            <person name="Krizsan K."/>
            <person name="Foldi C."/>
            <person name="Dima B."/>
            <person name="Sanchez-Garcia M."/>
            <person name="Sanchez-Ramirez S."/>
            <person name="Szollosi G.J."/>
            <person name="Szarkandi J.G."/>
            <person name="Papp V."/>
            <person name="Albert L."/>
            <person name="Andreopoulos W."/>
            <person name="Angelini C."/>
            <person name="Antonin V."/>
            <person name="Barry K.W."/>
            <person name="Bougher N.L."/>
            <person name="Buchanan P."/>
            <person name="Buyck B."/>
            <person name="Bense V."/>
            <person name="Catcheside P."/>
            <person name="Chovatia M."/>
            <person name="Cooper J."/>
            <person name="Damon W."/>
            <person name="Desjardin D."/>
            <person name="Finy P."/>
            <person name="Geml J."/>
            <person name="Haridas S."/>
            <person name="Hughes K."/>
            <person name="Justo A."/>
            <person name="Karasinski D."/>
            <person name="Kautmanova I."/>
            <person name="Kiss B."/>
            <person name="Kocsube S."/>
            <person name="Kotiranta H."/>
            <person name="LaButti K.M."/>
            <person name="Lechner B.E."/>
            <person name="Liimatainen K."/>
            <person name="Lipzen A."/>
            <person name="Lukacs Z."/>
            <person name="Mihaltcheva S."/>
            <person name="Morgado L.N."/>
            <person name="Niskanen T."/>
            <person name="Noordeloos M.E."/>
            <person name="Ohm R.A."/>
            <person name="Ortiz-Santana B."/>
            <person name="Ovrebo C."/>
            <person name="Racz N."/>
            <person name="Riley R."/>
            <person name="Savchenko A."/>
            <person name="Shiryaev A."/>
            <person name="Soop K."/>
            <person name="Spirin V."/>
            <person name="Szebenyi C."/>
            <person name="Tomsovsky M."/>
            <person name="Tulloss R.E."/>
            <person name="Uehling J."/>
            <person name="Grigoriev I.V."/>
            <person name="Vagvolgyi C."/>
            <person name="Papp T."/>
            <person name="Martin F.M."/>
            <person name="Miettinen O."/>
            <person name="Hibbett D.S."/>
            <person name="Nagy L.G."/>
        </authorList>
    </citation>
    <scope>NUCLEOTIDE SEQUENCE [LARGE SCALE GENOMIC DNA]</scope>
    <source>
        <strain evidence="2 3">FP101781</strain>
    </source>
</reference>